<feature type="signal peptide" evidence="2">
    <location>
        <begin position="1"/>
        <end position="35"/>
    </location>
</feature>
<dbReference type="PROSITE" id="PS50983">
    <property type="entry name" value="FE_B12_PBP"/>
    <property type="match status" value="1"/>
</dbReference>
<gene>
    <name evidence="4" type="ORF">AWU67_16470</name>
</gene>
<dbReference type="InterPro" id="IPR002491">
    <property type="entry name" value="ABC_transptr_periplasmic_BD"/>
</dbReference>
<keyword evidence="4" id="KW-0675">Receptor</keyword>
<dbReference type="EMBL" id="CP014145">
    <property type="protein sequence ID" value="AMB60185.1"/>
    <property type="molecule type" value="Genomic_DNA"/>
</dbReference>
<dbReference type="PANTHER" id="PTHR30535">
    <property type="entry name" value="VITAMIN B12-BINDING PROTEIN"/>
    <property type="match status" value="1"/>
</dbReference>
<dbReference type="RefSeq" id="WP_067231607.1">
    <property type="nucleotide sequence ID" value="NZ_CP014145.1"/>
</dbReference>
<dbReference type="InterPro" id="IPR050902">
    <property type="entry name" value="ABC_Transporter_SBP"/>
</dbReference>
<protein>
    <submittedName>
        <fullName evidence="4">Hemin receptor</fullName>
    </submittedName>
</protein>
<feature type="chain" id="PRO_5039462934" evidence="2">
    <location>
        <begin position="36"/>
        <end position="386"/>
    </location>
</feature>
<evidence type="ECO:0000313" key="4">
    <source>
        <dbReference type="EMBL" id="AMB60185.1"/>
    </source>
</evidence>
<keyword evidence="2" id="KW-0732">Signal</keyword>
<reference evidence="5" key="2">
    <citation type="submission" date="2016-01" db="EMBL/GenBank/DDBJ databases">
        <title>First complete genome sequence of a species in the genus Microterricola, an extremophilic cold active enzyme producing strain ERGS5:02 isolated from Sikkim Himalaya.</title>
        <authorList>
            <person name="Kumar R."/>
            <person name="Singh D."/>
            <person name="Swarnkar M.K."/>
        </authorList>
    </citation>
    <scope>NUCLEOTIDE SEQUENCE [LARGE SCALE GENOMIC DNA]</scope>
    <source>
        <strain evidence="5">ERGS5:02</strain>
    </source>
</reference>
<dbReference type="SUPFAM" id="SSF53807">
    <property type="entry name" value="Helical backbone' metal receptor"/>
    <property type="match status" value="1"/>
</dbReference>
<feature type="domain" description="Fe/B12 periplasmic-binding" evidence="3">
    <location>
        <begin position="115"/>
        <end position="379"/>
    </location>
</feature>
<evidence type="ECO:0000313" key="5">
    <source>
        <dbReference type="Proteomes" id="UP000058305"/>
    </source>
</evidence>
<organism evidence="4 5">
    <name type="scientific">Microterricola viridarii</name>
    <dbReference type="NCBI Taxonomy" id="412690"/>
    <lineage>
        <taxon>Bacteria</taxon>
        <taxon>Bacillati</taxon>
        <taxon>Actinomycetota</taxon>
        <taxon>Actinomycetes</taxon>
        <taxon>Micrococcales</taxon>
        <taxon>Microbacteriaceae</taxon>
        <taxon>Microterricola</taxon>
    </lineage>
</organism>
<name>A0A120I100_9MICO</name>
<dbReference type="Pfam" id="PF01497">
    <property type="entry name" value="Peripla_BP_2"/>
    <property type="match status" value="1"/>
</dbReference>
<evidence type="ECO:0000256" key="1">
    <source>
        <dbReference type="ARBA" id="ARBA00008814"/>
    </source>
</evidence>
<evidence type="ECO:0000256" key="2">
    <source>
        <dbReference type="SAM" id="SignalP"/>
    </source>
</evidence>
<accession>A0A120I100</accession>
<evidence type="ECO:0000259" key="3">
    <source>
        <dbReference type="PROSITE" id="PS50983"/>
    </source>
</evidence>
<dbReference type="PANTHER" id="PTHR30535:SF4">
    <property type="entry name" value="HEMIN-BINDING PERIPLASMIC PROTEIN HMUT"/>
    <property type="match status" value="1"/>
</dbReference>
<dbReference type="Gene3D" id="3.40.50.1980">
    <property type="entry name" value="Nitrogenase molybdenum iron protein domain"/>
    <property type="match status" value="2"/>
</dbReference>
<comment type="similarity">
    <text evidence="1">Belongs to the bacterial solute-binding protein 8 family.</text>
</comment>
<keyword evidence="5" id="KW-1185">Reference proteome</keyword>
<dbReference type="AlphaFoldDB" id="A0A120I100"/>
<dbReference type="OrthoDB" id="9797736at2"/>
<dbReference type="KEGG" id="mvd:AWU67_16470"/>
<proteinExistence type="inferred from homology"/>
<reference evidence="4 5" key="1">
    <citation type="journal article" date="2016" name="J. Biotechnol.">
        <title>First complete genome sequence of a species in the genus Microterricola, an extremophilic cold active enzyme producing bacterial strain ERGS5:02 isolated from Sikkim Himalaya.</title>
        <authorList>
            <person name="Himanshu"/>
            <person name="Swarnkar M.K."/>
            <person name="Singh D."/>
            <person name="Kumar R."/>
        </authorList>
    </citation>
    <scope>NUCLEOTIDE SEQUENCE [LARGE SCALE GENOMIC DNA]</scope>
    <source>
        <strain evidence="4 5">ERGS5:02</strain>
    </source>
</reference>
<dbReference type="Proteomes" id="UP000058305">
    <property type="component" value="Chromosome"/>
</dbReference>
<sequence>MSFLLSPRRGRSPLRAGVPALIAATLTLLAVTGCAGPAAAPGTAAEVKRECVASETPLTELAILDDPRAWVGPSTACLADADITAIDSPDEPQLPVTVVDDKGTEVTVTDASRILAVDVSGSLAATVFGLGLGDRVIGRDSSTGFAAAAGLPLVTTGGHQLSAEPILELAPTVILTDTTLGPPAVIAQLRDAGIPIVITTSKRNIDTIGTVIEQVAAALGVADAGTRLTEKVHAELAAVQADIESIAPADTADRPRMLFLYLRGSAGVYYLFGEESGADALITSIGGRDVAGEIGWQGMRPVTAEALVEAAPDLVLVMSKGLESVNGVDGLLDSIPALASTPAGQNRRFVDMSDSEILSFGPRTPQVLDALARAVYAPEQSGPIGE</sequence>